<evidence type="ECO:0000313" key="1">
    <source>
        <dbReference type="EMBL" id="MBX0306046.1"/>
    </source>
</evidence>
<protein>
    <submittedName>
        <fullName evidence="1">Uncharacterized protein</fullName>
    </submittedName>
</protein>
<dbReference type="Pfam" id="PF25858">
    <property type="entry name" value="DUF7958"/>
    <property type="match status" value="1"/>
</dbReference>
<accession>A0A8J7YML5</accession>
<comment type="caution">
    <text evidence="1">The sequence shown here is derived from an EMBL/GenBank/DDBJ whole genome shotgun (WGS) entry which is preliminary data.</text>
</comment>
<dbReference type="InterPro" id="IPR058264">
    <property type="entry name" value="DUF7958"/>
</dbReference>
<sequence length="232" mass="27083">MLVIDDNGNENRLTIEWDGTVREHGTDDYPHKREDRTFEQQVVMTQVEERAKVAAQREFPQEDILETEWMPEGVQRGVEALQTLDVERFAEDFERCYDMVTHPERFPGVTRKTAQIVWQPFYIDASNTVNAVPEPVIQYKERGEVKTTDPESAMRGYGGDKLTISLPPMVFDEGDYEFPDGFQVFCIEHMYAQLRDIYEHIGETLPEGFPDIDDDFPGRPLTCVHREYYENF</sequence>
<name>A0A8J7YML5_9EURY</name>
<dbReference type="EMBL" id="RKLQ01000007">
    <property type="protein sequence ID" value="MBX0306046.1"/>
    <property type="molecule type" value="Genomic_DNA"/>
</dbReference>
<dbReference type="AlphaFoldDB" id="A0A8J7YML5"/>
<gene>
    <name evidence="1" type="ORF">EGD98_20575</name>
</gene>
<dbReference type="Proteomes" id="UP000783863">
    <property type="component" value="Unassembled WGS sequence"/>
</dbReference>
<evidence type="ECO:0000313" key="2">
    <source>
        <dbReference type="Proteomes" id="UP000783863"/>
    </source>
</evidence>
<reference evidence="1" key="1">
    <citation type="submission" date="2021-06" db="EMBL/GenBank/DDBJ databases">
        <title>Halomicroarcula sp. F24A a new haloarchaeum isolated from saline soil.</title>
        <authorList>
            <person name="Duran-Viseras A."/>
            <person name="Sanchez-Porro C."/>
            <person name="Ventosa A."/>
        </authorList>
    </citation>
    <scope>NUCLEOTIDE SEQUENCE</scope>
    <source>
        <strain evidence="1">F24A</strain>
    </source>
</reference>
<proteinExistence type="predicted"/>
<organism evidence="1 2">
    <name type="scientific">Haloarcula salinisoli</name>
    <dbReference type="NCBI Taxonomy" id="2487746"/>
    <lineage>
        <taxon>Archaea</taxon>
        <taxon>Methanobacteriati</taxon>
        <taxon>Methanobacteriota</taxon>
        <taxon>Stenosarchaea group</taxon>
        <taxon>Halobacteria</taxon>
        <taxon>Halobacteriales</taxon>
        <taxon>Haloarculaceae</taxon>
        <taxon>Haloarcula</taxon>
    </lineage>
</organism>
<keyword evidence="2" id="KW-1185">Reference proteome</keyword>